<keyword evidence="3" id="KW-1185">Reference proteome</keyword>
<dbReference type="RefSeq" id="WP_106750371.1">
    <property type="nucleotide sequence ID" value="NZ_CP027668.1"/>
</dbReference>
<dbReference type="CDD" id="cd03116">
    <property type="entry name" value="MobB"/>
    <property type="match status" value="1"/>
</dbReference>
<evidence type="ECO:0000313" key="2">
    <source>
        <dbReference type="EMBL" id="AVO47001.1"/>
    </source>
</evidence>
<organism evidence="2 3">
    <name type="scientific">Phreatobacter cathodiphilus</name>
    <dbReference type="NCBI Taxonomy" id="1868589"/>
    <lineage>
        <taxon>Bacteria</taxon>
        <taxon>Pseudomonadati</taxon>
        <taxon>Pseudomonadota</taxon>
        <taxon>Alphaproteobacteria</taxon>
        <taxon>Hyphomicrobiales</taxon>
        <taxon>Phreatobacteraceae</taxon>
        <taxon>Phreatobacter</taxon>
    </lineage>
</organism>
<name>A0A2S0NGE2_9HYPH</name>
<sequence length="191" mass="20435">MKVVGLAGWSGAGKTTLLARVIPVLTGRGLAVSTVKHAHHAFDIDQPGKDSHAHREAGAREVLVASGRRWALMHELRDEEEPRLADLLARLSPVDLVIVEGFKREAHPKVEIHRAANGKPWLFPDVSHVRGLICDAEPPGWTGPRVGLDDAEAAAGLLAAAAEPLAEVVGRLRASAPIELARQPRKSARAS</sequence>
<gene>
    <name evidence="2" type="primary">mobB</name>
    <name evidence="2" type="ORF">C6569_19150</name>
</gene>
<dbReference type="PANTHER" id="PTHR40072:SF1">
    <property type="entry name" value="MOLYBDOPTERIN-GUANINE DINUCLEOTIDE BIOSYNTHESIS ADAPTER PROTEIN"/>
    <property type="match status" value="1"/>
</dbReference>
<dbReference type="KEGG" id="phr:C6569_19150"/>
<dbReference type="GO" id="GO:0006777">
    <property type="term" value="P:Mo-molybdopterin cofactor biosynthetic process"/>
    <property type="evidence" value="ECO:0007669"/>
    <property type="project" value="InterPro"/>
</dbReference>
<evidence type="ECO:0000259" key="1">
    <source>
        <dbReference type="Pfam" id="PF03205"/>
    </source>
</evidence>
<dbReference type="Pfam" id="PF03205">
    <property type="entry name" value="MobB"/>
    <property type="match status" value="1"/>
</dbReference>
<dbReference type="InterPro" id="IPR027417">
    <property type="entry name" value="P-loop_NTPase"/>
</dbReference>
<reference evidence="2 3" key="1">
    <citation type="submission" date="2018-03" db="EMBL/GenBank/DDBJ databases">
        <title>Genome sequencing of Phreatobacter sp.</title>
        <authorList>
            <person name="Kim S.-J."/>
            <person name="Heo J."/>
            <person name="Kwon S.-W."/>
        </authorList>
    </citation>
    <scope>NUCLEOTIDE SEQUENCE [LARGE SCALE GENOMIC DNA]</scope>
    <source>
        <strain evidence="2 3">S-12</strain>
    </source>
</reference>
<dbReference type="InterPro" id="IPR052539">
    <property type="entry name" value="MGD_biosynthesis_adapter"/>
</dbReference>
<protein>
    <submittedName>
        <fullName evidence="2">Molybdopterin-guanine dinucleotide biosynthesis protein B</fullName>
    </submittedName>
</protein>
<proteinExistence type="predicted"/>
<dbReference type="Gene3D" id="3.40.50.300">
    <property type="entry name" value="P-loop containing nucleotide triphosphate hydrolases"/>
    <property type="match status" value="1"/>
</dbReference>
<dbReference type="OrthoDB" id="9804758at2"/>
<dbReference type="GO" id="GO:0005525">
    <property type="term" value="F:GTP binding"/>
    <property type="evidence" value="ECO:0007669"/>
    <property type="project" value="InterPro"/>
</dbReference>
<dbReference type="InterPro" id="IPR004435">
    <property type="entry name" value="MobB_dom"/>
</dbReference>
<accession>A0A2S0NGE2</accession>
<dbReference type="SUPFAM" id="SSF52540">
    <property type="entry name" value="P-loop containing nucleoside triphosphate hydrolases"/>
    <property type="match status" value="1"/>
</dbReference>
<feature type="domain" description="Molybdopterin-guanine dinucleotide biosynthesis protein B (MobB)" evidence="1">
    <location>
        <begin position="3"/>
        <end position="130"/>
    </location>
</feature>
<dbReference type="Proteomes" id="UP000237889">
    <property type="component" value="Chromosome"/>
</dbReference>
<evidence type="ECO:0000313" key="3">
    <source>
        <dbReference type="Proteomes" id="UP000237889"/>
    </source>
</evidence>
<dbReference type="NCBIfam" id="TIGR00176">
    <property type="entry name" value="mobB"/>
    <property type="match status" value="1"/>
</dbReference>
<dbReference type="EMBL" id="CP027668">
    <property type="protein sequence ID" value="AVO47001.1"/>
    <property type="molecule type" value="Genomic_DNA"/>
</dbReference>
<dbReference type="AlphaFoldDB" id="A0A2S0NGE2"/>
<dbReference type="PANTHER" id="PTHR40072">
    <property type="entry name" value="MOLYBDOPTERIN-GUANINE DINUCLEOTIDE BIOSYNTHESIS ADAPTER PROTEIN-RELATED"/>
    <property type="match status" value="1"/>
</dbReference>